<protein>
    <submittedName>
        <fullName evidence="1">Tetratricopeptide repeat protein</fullName>
    </submittedName>
</protein>
<dbReference type="SUPFAM" id="SSF48452">
    <property type="entry name" value="TPR-like"/>
    <property type="match status" value="1"/>
</dbReference>
<reference evidence="1" key="1">
    <citation type="submission" date="2024-06" db="EMBL/GenBank/DDBJ databases">
        <authorList>
            <person name="Fan A."/>
            <person name="Zhang F.Y."/>
            <person name="Zhang L."/>
        </authorList>
    </citation>
    <scope>NUCLEOTIDE SEQUENCE</scope>
    <source>
        <strain evidence="1">Y61</strain>
    </source>
</reference>
<dbReference type="InterPro" id="IPR011990">
    <property type="entry name" value="TPR-like_helical_dom_sf"/>
</dbReference>
<accession>A0AAU8IEL0</accession>
<sequence length="345" mass="39598">MKRNRKKRPVRHDGNLVLFPDLESRLLNKAMTLVEEKKYREARPLFGKLLRLNVHDIKGLYGWAICSVELGEYSQAEGAVRQLLTDGAPYYYDVFRLYLTILIEKKDYHMALHEIRKVNKEKDMSADLQEFLRQMEKLCEIRLNEKQNRGGAPGRTAKSPDDASLDLSGFKQADQKTRLLLARNLANQLNRKSLPKVEQFLLDKNQNSEIKTVLMCAVKESGLVDGVNVWKFGKVYHATFNENFLNKTFAGRVEKHIRDVLDSENPTLADLAADVCRFFTMQIYPRPFEPPSINVWAAVFTVQAAEAGNMQKDIAGMLRLFDVQESDFQKACSMISDVERFGINE</sequence>
<dbReference type="EMBL" id="CP159510">
    <property type="protein sequence ID" value="XCJ16654.1"/>
    <property type="molecule type" value="Genomic_DNA"/>
</dbReference>
<dbReference type="AlphaFoldDB" id="A0AAU8IEL0"/>
<organism evidence="1">
    <name type="scientific">Sporolactobacillus sp. Y61</name>
    <dbReference type="NCBI Taxonomy" id="3160863"/>
    <lineage>
        <taxon>Bacteria</taxon>
        <taxon>Bacillati</taxon>
        <taxon>Bacillota</taxon>
        <taxon>Bacilli</taxon>
        <taxon>Bacillales</taxon>
        <taxon>Sporolactobacillaceae</taxon>
        <taxon>Sporolactobacillus</taxon>
    </lineage>
</organism>
<evidence type="ECO:0000313" key="1">
    <source>
        <dbReference type="EMBL" id="XCJ16654.1"/>
    </source>
</evidence>
<gene>
    <name evidence="1" type="ORF">ABNN70_13530</name>
</gene>
<name>A0AAU8IEL0_9BACL</name>
<dbReference type="RefSeq" id="WP_353948087.1">
    <property type="nucleotide sequence ID" value="NZ_CP159510.1"/>
</dbReference>
<proteinExistence type="predicted"/>
<dbReference type="Gene3D" id="1.25.40.10">
    <property type="entry name" value="Tetratricopeptide repeat domain"/>
    <property type="match status" value="1"/>
</dbReference>